<accession>A0A8J6N6Y7</accession>
<dbReference type="HAMAP" id="MF_02071">
    <property type="entry name" value="RlpA"/>
    <property type="match status" value="1"/>
</dbReference>
<keyword evidence="1" id="KW-0732">Signal</keyword>
<name>A0A8J6N6Y7_9BACT</name>
<dbReference type="InterPro" id="IPR009009">
    <property type="entry name" value="RlpA-like_DPBB"/>
</dbReference>
<dbReference type="Pfam" id="PF05036">
    <property type="entry name" value="SPOR"/>
    <property type="match status" value="1"/>
</dbReference>
<dbReference type="Gene3D" id="3.30.70.1070">
    <property type="entry name" value="Sporulation related repeat"/>
    <property type="match status" value="1"/>
</dbReference>
<reference evidence="7 8" key="1">
    <citation type="submission" date="2020-08" db="EMBL/GenBank/DDBJ databases">
        <title>Bridging the membrane lipid divide: bacteria of the FCB group superphylum have the potential to synthesize archaeal ether lipids.</title>
        <authorList>
            <person name="Villanueva L."/>
            <person name="Von Meijenfeldt F.A.B."/>
            <person name="Westbye A.B."/>
            <person name="Yadav S."/>
            <person name="Hopmans E.C."/>
            <person name="Dutilh B.E."/>
            <person name="Sinninghe Damste J.S."/>
        </authorList>
    </citation>
    <scope>NUCLEOTIDE SEQUENCE [LARGE SCALE GENOMIC DNA]</scope>
    <source>
        <strain evidence="7">NIOZ-UU82</strain>
    </source>
</reference>
<evidence type="ECO:0000256" key="2">
    <source>
        <dbReference type="ARBA" id="ARBA00023239"/>
    </source>
</evidence>
<dbReference type="PANTHER" id="PTHR34183">
    <property type="entry name" value="ENDOLYTIC PEPTIDOGLYCAN TRANSGLYCOSYLASE RLPA"/>
    <property type="match status" value="1"/>
</dbReference>
<dbReference type="SUPFAM" id="SSF110997">
    <property type="entry name" value="Sporulation related repeat"/>
    <property type="match status" value="1"/>
</dbReference>
<dbReference type="NCBIfam" id="TIGR00413">
    <property type="entry name" value="rlpA"/>
    <property type="match status" value="1"/>
</dbReference>
<dbReference type="PANTHER" id="PTHR34183:SF1">
    <property type="entry name" value="ENDOLYTIC PEPTIDOGLYCAN TRANSGLYCOSYLASE RLPA"/>
    <property type="match status" value="1"/>
</dbReference>
<comment type="similarity">
    <text evidence="4 5">Belongs to the RlpA family.</text>
</comment>
<dbReference type="Proteomes" id="UP000603545">
    <property type="component" value="Unassembled WGS sequence"/>
</dbReference>
<dbReference type="InterPro" id="IPR036908">
    <property type="entry name" value="RlpA-like_sf"/>
</dbReference>
<evidence type="ECO:0000259" key="6">
    <source>
        <dbReference type="PROSITE" id="PS51724"/>
    </source>
</evidence>
<keyword evidence="3 4" id="KW-0961">Cell wall biogenesis/degradation</keyword>
<comment type="function">
    <text evidence="4">Lytic transglycosylase with a strong preference for naked glycan strands that lack stem peptides.</text>
</comment>
<dbReference type="Gene3D" id="2.40.40.10">
    <property type="entry name" value="RlpA-like domain"/>
    <property type="match status" value="1"/>
</dbReference>
<dbReference type="GO" id="GO:0000270">
    <property type="term" value="P:peptidoglycan metabolic process"/>
    <property type="evidence" value="ECO:0007669"/>
    <property type="project" value="UniProtKB-UniRule"/>
</dbReference>
<dbReference type="EC" id="4.2.2.-" evidence="4"/>
<protein>
    <recommendedName>
        <fullName evidence="4">Probable endolytic peptidoglycan transglycosylase RlpA</fullName>
        <ecNumber evidence="4">4.2.2.-</ecNumber>
    </recommendedName>
</protein>
<dbReference type="SUPFAM" id="SSF50685">
    <property type="entry name" value="Barwin-like endoglucanases"/>
    <property type="match status" value="1"/>
</dbReference>
<evidence type="ECO:0000256" key="4">
    <source>
        <dbReference type="HAMAP-Rule" id="MF_02071"/>
    </source>
</evidence>
<evidence type="ECO:0000313" key="7">
    <source>
        <dbReference type="EMBL" id="MBC8199687.1"/>
    </source>
</evidence>
<evidence type="ECO:0000256" key="1">
    <source>
        <dbReference type="ARBA" id="ARBA00022729"/>
    </source>
</evidence>
<proteinExistence type="inferred from homology"/>
<dbReference type="CDD" id="cd22268">
    <property type="entry name" value="DPBB_RlpA-like"/>
    <property type="match status" value="1"/>
</dbReference>
<gene>
    <name evidence="4" type="primary">rlpA</name>
    <name evidence="7" type="ORF">H8E80_06550</name>
</gene>
<sequence>MFLSFLAVCGLLFFAFGCSKPKPPPGVAGYPRPYKVLGKWYQPIPHSQGFSQRGKASWYGRKFHGRKTANGETYNMYAMTAAHKTLPLGTYVRVKNLKNNREIDVRINDRGPFVRGRIIDLSYTGAKKLGVVGPGTALVQITALGTPVRSTAKKDSSRSYVPTDYYKGDFTVQIGAFADRNNAERLKQKLDLTYKNAHITIYNNGDETFYRVRVGRCSTLEQAIEYENKLIENGFEGAFAIAE</sequence>
<comment type="caution">
    <text evidence="7">The sequence shown here is derived from an EMBL/GenBank/DDBJ whole genome shotgun (WGS) entry which is preliminary data.</text>
</comment>
<keyword evidence="2 4" id="KW-0456">Lyase</keyword>
<dbReference type="Pfam" id="PF03330">
    <property type="entry name" value="DPBB_1"/>
    <property type="match status" value="1"/>
</dbReference>
<dbReference type="InterPro" id="IPR034718">
    <property type="entry name" value="RlpA"/>
</dbReference>
<dbReference type="InterPro" id="IPR012997">
    <property type="entry name" value="RplA"/>
</dbReference>
<dbReference type="GO" id="GO:0008932">
    <property type="term" value="F:lytic endotransglycosylase activity"/>
    <property type="evidence" value="ECO:0007669"/>
    <property type="project" value="UniProtKB-UniRule"/>
</dbReference>
<evidence type="ECO:0000313" key="8">
    <source>
        <dbReference type="Proteomes" id="UP000603545"/>
    </source>
</evidence>
<dbReference type="EMBL" id="JACNLL010000060">
    <property type="protein sequence ID" value="MBC8199687.1"/>
    <property type="molecule type" value="Genomic_DNA"/>
</dbReference>
<organism evidence="7 8">
    <name type="scientific">Candidatus Desulfaltia bathyphila</name>
    <dbReference type="NCBI Taxonomy" id="2841697"/>
    <lineage>
        <taxon>Bacteria</taxon>
        <taxon>Pseudomonadati</taxon>
        <taxon>Thermodesulfobacteriota</taxon>
        <taxon>Desulfobacteria</taxon>
        <taxon>Desulfobacterales</taxon>
        <taxon>Desulfobacterales incertae sedis</taxon>
        <taxon>Candidatus Desulfaltia</taxon>
    </lineage>
</organism>
<dbReference type="AlphaFoldDB" id="A0A8J6N6Y7"/>
<feature type="domain" description="SPOR" evidence="6">
    <location>
        <begin position="164"/>
        <end position="243"/>
    </location>
</feature>
<dbReference type="PROSITE" id="PS51724">
    <property type="entry name" value="SPOR"/>
    <property type="match status" value="1"/>
</dbReference>
<dbReference type="InterPro" id="IPR007730">
    <property type="entry name" value="SPOR-like_dom"/>
</dbReference>
<evidence type="ECO:0000256" key="3">
    <source>
        <dbReference type="ARBA" id="ARBA00023316"/>
    </source>
</evidence>
<dbReference type="InterPro" id="IPR036680">
    <property type="entry name" value="SPOR-like_sf"/>
</dbReference>
<dbReference type="GO" id="GO:0071555">
    <property type="term" value="P:cell wall organization"/>
    <property type="evidence" value="ECO:0007669"/>
    <property type="project" value="UniProtKB-KW"/>
</dbReference>
<dbReference type="GO" id="GO:0042834">
    <property type="term" value="F:peptidoglycan binding"/>
    <property type="evidence" value="ECO:0007669"/>
    <property type="project" value="InterPro"/>
</dbReference>
<evidence type="ECO:0000256" key="5">
    <source>
        <dbReference type="RuleBase" id="RU003495"/>
    </source>
</evidence>